<dbReference type="Gene3D" id="3.40.50.970">
    <property type="match status" value="2"/>
</dbReference>
<comment type="function">
    <text evidence="8">Together with BCKDHA forms the heterotetrameric E1 subunit of the mitochondrial branched-chain alpha-ketoacid dehydrogenase (BCKD) complex. The BCKD complex catalyzes the multi-step oxidative decarboxylation of alpha-ketoacids derived from the branched-chain amino-acids valine, leucine and isoleucine producing CO2 and acyl-CoA which is subsequently utilized to produce energy. The E1 subunit catalyzes the first step with the decarboxylation of the alpha-ketoacid forming an enzyme-product intermediate. A reductive acylation mediated by the lipoylamide cofactor of E2 extracts the acyl group from the E1 active site for the next step of the reaction.</text>
</comment>
<dbReference type="InterPro" id="IPR009014">
    <property type="entry name" value="Transketo_C/PFOR_II"/>
</dbReference>
<comment type="subunit">
    <text evidence="9">Heterotetramer of 2 alpha/BCKDHA and 2 beta chains/BCKDHB that forms the branched-chain alpha-keto acid decarboxylase (E1) component of the BCKD complex. The branched-chain alpha-ketoacid dehydrogenase is a large complex composed of three major building blocks E1, E2 and E3. It is organized around E2, a 24-meric cubic core composed of DBT, to which are associated 6 to 12 copies of E1, and approximately 6 copies of the dehydrogenase E3, a DLD dimer.</text>
</comment>
<dbReference type="EC" id="1.2.4.4" evidence="3"/>
<reference evidence="13 14" key="1">
    <citation type="journal article" date="2007" name="Nature">
        <title>Genome of the marsupial Monodelphis domestica reveals innovation in non-coding sequences.</title>
        <authorList>
            <person name="Mikkelsen T.S."/>
            <person name="Wakefield M.J."/>
            <person name="Aken B."/>
            <person name="Amemiya C.T."/>
            <person name="Chang J.L."/>
            <person name="Duke S."/>
            <person name="Garber M."/>
            <person name="Gentles A.J."/>
            <person name="Goodstadt L."/>
            <person name="Heger A."/>
            <person name="Jurka J."/>
            <person name="Kamal M."/>
            <person name="Mauceli E."/>
            <person name="Searle S.M."/>
            <person name="Sharpe T."/>
            <person name="Baker M.L."/>
            <person name="Batzer M.A."/>
            <person name="Benos P.V."/>
            <person name="Belov K."/>
            <person name="Clamp M."/>
            <person name="Cook A."/>
            <person name="Cuff J."/>
            <person name="Das R."/>
            <person name="Davidow L."/>
            <person name="Deakin J.E."/>
            <person name="Fazzari M.J."/>
            <person name="Glass J.L."/>
            <person name="Grabherr M."/>
            <person name="Greally J.M."/>
            <person name="Gu W."/>
            <person name="Hore T.A."/>
            <person name="Huttley G.A."/>
            <person name="Kleber M."/>
            <person name="Jirtle R.L."/>
            <person name="Koina E."/>
            <person name="Lee J.T."/>
            <person name="Mahony S."/>
            <person name="Marra M.A."/>
            <person name="Miller R.D."/>
            <person name="Nicholls R.D."/>
            <person name="Oda M."/>
            <person name="Papenfuss A.T."/>
            <person name="Parra Z.E."/>
            <person name="Pollock D.D."/>
            <person name="Ray D.A."/>
            <person name="Schein J.E."/>
            <person name="Speed T.P."/>
            <person name="Thompson K."/>
            <person name="VandeBerg J.L."/>
            <person name="Wade C.M."/>
            <person name="Walker J.A."/>
            <person name="Waters P.D."/>
            <person name="Webber C."/>
            <person name="Weidman J.R."/>
            <person name="Xie X."/>
            <person name="Zody M.C."/>
            <person name="Baldwin J."/>
            <person name="Abdouelleil A."/>
            <person name="Abdulkadir J."/>
            <person name="Abebe A."/>
            <person name="Abera B."/>
            <person name="Abreu J."/>
            <person name="Acer S.C."/>
            <person name="Aftuck L."/>
            <person name="Alexander A."/>
            <person name="An P."/>
            <person name="Anderson E."/>
            <person name="Anderson S."/>
            <person name="Arachi H."/>
            <person name="Azer M."/>
            <person name="Bachantsang P."/>
            <person name="Barry A."/>
            <person name="Bayul T."/>
            <person name="Berlin A."/>
            <person name="Bessette D."/>
            <person name="Bloom T."/>
            <person name="Bloom T."/>
            <person name="Boguslavskiy L."/>
            <person name="Bonnet C."/>
            <person name="Boukhgalter B."/>
            <person name="Bourzgui I."/>
            <person name="Brown A."/>
            <person name="Cahill P."/>
            <person name="Channer S."/>
            <person name="Cheshatsang Y."/>
            <person name="Chuda L."/>
            <person name="Citroen M."/>
            <person name="Collymore A."/>
            <person name="Cooke P."/>
            <person name="Costello M."/>
            <person name="D'Aco K."/>
            <person name="Daza R."/>
            <person name="De Haan G."/>
            <person name="DeGray S."/>
            <person name="DeMaso C."/>
            <person name="Dhargay N."/>
            <person name="Dooley K."/>
            <person name="Dooley E."/>
            <person name="Doricent M."/>
            <person name="Dorje P."/>
            <person name="Dorjee K."/>
            <person name="Dupes A."/>
            <person name="Elong R."/>
            <person name="Falk J."/>
            <person name="Farina A."/>
            <person name="Faro S."/>
            <person name="Ferguson D."/>
            <person name="Fisher S."/>
            <person name="Foley C.D."/>
            <person name="Franke A."/>
            <person name="Friedrich D."/>
            <person name="Gadbois L."/>
            <person name="Gearin G."/>
            <person name="Gearin C.R."/>
            <person name="Giannoukos G."/>
            <person name="Goode T."/>
            <person name="Graham J."/>
            <person name="Grandbois E."/>
            <person name="Grewal S."/>
            <person name="Gyaltsen K."/>
            <person name="Hafez N."/>
            <person name="Hagos B."/>
            <person name="Hall J."/>
            <person name="Henson C."/>
            <person name="Hollinger A."/>
            <person name="Honan T."/>
            <person name="Huard M.D."/>
            <person name="Hughes L."/>
            <person name="Hurhula B."/>
            <person name="Husby M.E."/>
            <person name="Kamat A."/>
            <person name="Kanga B."/>
            <person name="Kashin S."/>
            <person name="Khazanovich D."/>
            <person name="Kisner P."/>
            <person name="Lance K."/>
            <person name="Lara M."/>
            <person name="Lee W."/>
            <person name="Lennon N."/>
            <person name="Letendre F."/>
            <person name="LeVine R."/>
            <person name="Lipovsky A."/>
            <person name="Liu X."/>
            <person name="Liu J."/>
            <person name="Liu S."/>
            <person name="Lokyitsang T."/>
            <person name="Lokyitsang Y."/>
            <person name="Lubonja R."/>
            <person name="Lui A."/>
            <person name="MacDonald P."/>
            <person name="Magnisalis V."/>
            <person name="Maru K."/>
            <person name="Matthews C."/>
            <person name="McCusker W."/>
            <person name="McDonough S."/>
            <person name="Mehta T."/>
            <person name="Meldrim J."/>
            <person name="Meneus L."/>
            <person name="Mihai O."/>
            <person name="Mihalev A."/>
            <person name="Mihova T."/>
            <person name="Mittelman R."/>
            <person name="Mlenga V."/>
            <person name="Montmayeur A."/>
            <person name="Mulrain L."/>
            <person name="Navidi A."/>
            <person name="Naylor J."/>
            <person name="Negash T."/>
            <person name="Nguyen T."/>
            <person name="Nguyen N."/>
            <person name="Nicol R."/>
            <person name="Norbu C."/>
            <person name="Norbu N."/>
            <person name="Novod N."/>
            <person name="O'Neill B."/>
            <person name="Osman S."/>
            <person name="Markiewicz E."/>
            <person name="Oyono O.L."/>
            <person name="Patti C."/>
            <person name="Phunkhang P."/>
            <person name="Pierre F."/>
            <person name="Priest M."/>
            <person name="Raghuraman S."/>
            <person name="Rege F."/>
            <person name="Reyes R."/>
            <person name="Rise C."/>
            <person name="Rogov P."/>
            <person name="Ross K."/>
            <person name="Ryan E."/>
            <person name="Settipalli S."/>
            <person name="Shea T."/>
            <person name="Sherpa N."/>
            <person name="Shi L."/>
            <person name="Shih D."/>
            <person name="Sparrow T."/>
            <person name="Spaulding J."/>
            <person name="Stalker J."/>
            <person name="Stange-Thomann N."/>
            <person name="Stavropoulos S."/>
            <person name="Stone C."/>
            <person name="Strader C."/>
            <person name="Tesfaye S."/>
            <person name="Thomson T."/>
            <person name="Thoulutsang Y."/>
            <person name="Thoulutsang D."/>
            <person name="Topham K."/>
            <person name="Topping I."/>
            <person name="Tsamla T."/>
            <person name="Vassiliev H."/>
            <person name="Vo A."/>
            <person name="Wangchuk T."/>
            <person name="Wangdi T."/>
            <person name="Weiand M."/>
            <person name="Wilkinson J."/>
            <person name="Wilson A."/>
            <person name="Yadav S."/>
            <person name="Young G."/>
            <person name="Yu Q."/>
            <person name="Zembek L."/>
            <person name="Zhong D."/>
            <person name="Zimmer A."/>
            <person name="Zwirko Z."/>
            <person name="Jaffe D.B."/>
            <person name="Alvarez P."/>
            <person name="Brockman W."/>
            <person name="Butler J."/>
            <person name="Chin C."/>
            <person name="Gnerre S."/>
            <person name="MacCallum I."/>
            <person name="Graves J.A."/>
            <person name="Ponting C.P."/>
            <person name="Breen M."/>
            <person name="Samollow P.B."/>
            <person name="Lander E.S."/>
            <person name="Lindblad-Toh K."/>
        </authorList>
    </citation>
    <scope>NUCLEOTIDE SEQUENCE [LARGE SCALE GENOMIC DNA]</scope>
</reference>
<dbReference type="STRING" id="13616.ENSMODP00000022962"/>
<evidence type="ECO:0000256" key="1">
    <source>
        <dbReference type="ARBA" id="ARBA00001964"/>
    </source>
</evidence>
<evidence type="ECO:0000256" key="9">
    <source>
        <dbReference type="ARBA" id="ARBA00063295"/>
    </source>
</evidence>
<dbReference type="SUPFAM" id="SSF52922">
    <property type="entry name" value="TK C-terminal domain-like"/>
    <property type="match status" value="1"/>
</dbReference>
<dbReference type="FunFam" id="3.40.50.970:FF:000001">
    <property type="entry name" value="Pyruvate dehydrogenase E1 beta subunit"/>
    <property type="match status" value="1"/>
</dbReference>
<evidence type="ECO:0000256" key="7">
    <source>
        <dbReference type="ARBA" id="ARBA00051764"/>
    </source>
</evidence>
<dbReference type="FunCoup" id="F6XV06">
    <property type="interactions" value="879"/>
</dbReference>
<gene>
    <name evidence="13" type="primary">BCKDHB</name>
</gene>
<dbReference type="Ensembl" id="ENSMODT00000023370.4">
    <property type="protein sequence ID" value="ENSMODP00000022962.3"/>
    <property type="gene ID" value="ENSMODG00000018414.4"/>
</dbReference>
<evidence type="ECO:0000256" key="6">
    <source>
        <dbReference type="ARBA" id="ARBA00023128"/>
    </source>
</evidence>
<reference evidence="13" key="3">
    <citation type="submission" date="2025-09" db="UniProtKB">
        <authorList>
            <consortium name="Ensembl"/>
        </authorList>
    </citation>
    <scope>IDENTIFICATION</scope>
</reference>
<evidence type="ECO:0000256" key="5">
    <source>
        <dbReference type="ARBA" id="ARBA00023002"/>
    </source>
</evidence>
<comment type="catalytic activity">
    <reaction evidence="7">
        <text>N(6)-[(R)-lipoyl]-L-lysyl-[protein] + 3-methyl-2-oxobutanoate + H(+) = N(6)-[(R)-S(8)-2-methylpropanoyldihydrolipoyl]-L-lysyl-[protein] + CO2</text>
        <dbReference type="Rhea" id="RHEA:13457"/>
        <dbReference type="Rhea" id="RHEA-COMP:10474"/>
        <dbReference type="Rhea" id="RHEA-COMP:10497"/>
        <dbReference type="ChEBI" id="CHEBI:11851"/>
        <dbReference type="ChEBI" id="CHEBI:15378"/>
        <dbReference type="ChEBI" id="CHEBI:16526"/>
        <dbReference type="ChEBI" id="CHEBI:83099"/>
        <dbReference type="ChEBI" id="CHEBI:83142"/>
        <dbReference type="EC" id="1.2.4.4"/>
    </reaction>
    <physiologicalReaction direction="left-to-right" evidence="7">
        <dbReference type="Rhea" id="RHEA:13458"/>
    </physiologicalReaction>
</comment>
<dbReference type="PANTHER" id="PTHR42980">
    <property type="entry name" value="2-OXOISOVALERATE DEHYDROGENASE SUBUNIT BETA-RELATED"/>
    <property type="match status" value="1"/>
</dbReference>
<dbReference type="InterPro" id="IPR029061">
    <property type="entry name" value="THDP-binding"/>
</dbReference>
<dbReference type="InterPro" id="IPR033248">
    <property type="entry name" value="Transketolase_C"/>
</dbReference>
<accession>F6XV06</accession>
<dbReference type="AlphaFoldDB" id="F6XV06"/>
<dbReference type="GO" id="GO:0003863">
    <property type="term" value="F:branched-chain 2-oxo acid dehydrogenase activity"/>
    <property type="evidence" value="ECO:0007669"/>
    <property type="project" value="UniProtKB-EC"/>
</dbReference>
<protein>
    <recommendedName>
        <fullName evidence="10">2-oxoisovalerate dehydrogenase subunit beta, mitochondrial</fullName>
        <ecNumber evidence="3">1.2.4.4</ecNumber>
    </recommendedName>
    <alternativeName>
        <fullName evidence="11">Branched-chain alpha-keto acid dehydrogenase E1 component beta chain</fullName>
    </alternativeName>
</protein>
<dbReference type="GO" id="GO:0007584">
    <property type="term" value="P:response to nutrient"/>
    <property type="evidence" value="ECO:0000318"/>
    <property type="project" value="GO_Central"/>
</dbReference>
<evidence type="ECO:0000256" key="11">
    <source>
        <dbReference type="ARBA" id="ARBA00082400"/>
    </source>
</evidence>
<dbReference type="Pfam" id="PF02780">
    <property type="entry name" value="Transketolase_C"/>
    <property type="match status" value="1"/>
</dbReference>
<comment type="subcellular location">
    <subcellularLocation>
        <location evidence="2">Mitochondrion matrix</location>
    </subcellularLocation>
</comment>
<name>F6XV06_MONDO</name>
<dbReference type="FunFam" id="3.40.50.920:FF:000004">
    <property type="entry name" value="2-oxoisovalerate dehydrogenase subunit beta 1, mitochondrial"/>
    <property type="match status" value="1"/>
</dbReference>
<evidence type="ECO:0000313" key="14">
    <source>
        <dbReference type="Proteomes" id="UP000002280"/>
    </source>
</evidence>
<comment type="cofactor">
    <cofactor evidence="1">
        <name>thiamine diphosphate</name>
        <dbReference type="ChEBI" id="CHEBI:58937"/>
    </cofactor>
</comment>
<evidence type="ECO:0000313" key="13">
    <source>
        <dbReference type="Ensembl" id="ENSMODP00000022962.3"/>
    </source>
</evidence>
<dbReference type="GeneTree" id="ENSGT00940000156533"/>
<dbReference type="GO" id="GO:0120552">
    <property type="term" value="P:branched-chain alpha-keto acid decarboxylation to branched-chain acyl-CoA"/>
    <property type="evidence" value="ECO:0007669"/>
    <property type="project" value="Ensembl"/>
</dbReference>
<evidence type="ECO:0000256" key="10">
    <source>
        <dbReference type="ARBA" id="ARBA00071568"/>
    </source>
</evidence>
<keyword evidence="14" id="KW-1185">Reference proteome</keyword>
<evidence type="ECO:0000256" key="8">
    <source>
        <dbReference type="ARBA" id="ARBA00057409"/>
    </source>
</evidence>
<sequence>MAAAAAATTARWVRVRAGLVEAARLRRQLGGAGLERLFLLPYAAGNLAQRRHVAHFTFQPDPENRQYGQTQKMNLFQSITSALDNSLAKDPTAVIFGEDVAFGGVFRCTVGLRDKYGKFSLCLLTMLVPIYVKLLRIFRIQTIAFLISPFIVNEAAKYRYRSGDLFNCGSLTIRAPWGCVGHGALYHSQSPEAFFAHCPGIKVVVPRSPFQAKGLLLSCIEDNNPCIFFEPKILYRAAVEQVPVEPYYIPLSQADILQEGSDVTLVAWGTQVHVIKEVANMAQEKLGVSCEVIDLKTILPWDVDTICKSVAKTGRLLISHEAPLTGGFASEISSTVQEECFLNLEAPISRVCGYDTPFPHIFETFYIPDKWKCYDALRKMINY</sequence>
<dbReference type="OMA" id="PCLFVET"/>
<dbReference type="GO" id="GO:0160157">
    <property type="term" value="C:branched-chain alpha-ketoacid dehydrogenase complex"/>
    <property type="evidence" value="ECO:0000318"/>
    <property type="project" value="GO_Central"/>
</dbReference>
<dbReference type="GO" id="GO:0005730">
    <property type="term" value="C:nucleolus"/>
    <property type="evidence" value="ECO:0007669"/>
    <property type="project" value="Ensembl"/>
</dbReference>
<keyword evidence="5" id="KW-0560">Oxidoreductase</keyword>
<dbReference type="PANTHER" id="PTHR42980:SF1">
    <property type="entry name" value="2-OXOISOVALERATE DEHYDROGENASE SUBUNIT BETA, MITOCHONDRIAL"/>
    <property type="match status" value="1"/>
</dbReference>
<evidence type="ECO:0000256" key="4">
    <source>
        <dbReference type="ARBA" id="ARBA00022946"/>
    </source>
</evidence>
<proteinExistence type="predicted"/>
<dbReference type="GO" id="GO:0009083">
    <property type="term" value="P:branched-chain amino acid catabolic process"/>
    <property type="evidence" value="ECO:0000318"/>
    <property type="project" value="GO_Central"/>
</dbReference>
<evidence type="ECO:0000259" key="12">
    <source>
        <dbReference type="SMART" id="SM00861"/>
    </source>
</evidence>
<evidence type="ECO:0000256" key="3">
    <source>
        <dbReference type="ARBA" id="ARBA00012277"/>
    </source>
</evidence>
<dbReference type="SMART" id="SM00861">
    <property type="entry name" value="Transket_pyr"/>
    <property type="match status" value="1"/>
</dbReference>
<keyword evidence="6" id="KW-0496">Mitochondrion</keyword>
<dbReference type="GO" id="GO:0005759">
    <property type="term" value="C:mitochondrial matrix"/>
    <property type="evidence" value="ECO:0007669"/>
    <property type="project" value="UniProtKB-SubCell"/>
</dbReference>
<dbReference type="Pfam" id="PF02779">
    <property type="entry name" value="Transket_pyr"/>
    <property type="match status" value="1"/>
</dbReference>
<dbReference type="Proteomes" id="UP000002280">
    <property type="component" value="Chromosome 2"/>
</dbReference>
<reference evidence="13" key="2">
    <citation type="submission" date="2025-08" db="UniProtKB">
        <authorList>
            <consortium name="Ensembl"/>
        </authorList>
    </citation>
    <scope>IDENTIFICATION</scope>
</reference>
<dbReference type="InParanoid" id="F6XV06"/>
<dbReference type="GO" id="GO:0005654">
    <property type="term" value="C:nucleoplasm"/>
    <property type="evidence" value="ECO:0007669"/>
    <property type="project" value="Ensembl"/>
</dbReference>
<keyword evidence="4" id="KW-0809">Transit peptide</keyword>
<evidence type="ECO:0000256" key="2">
    <source>
        <dbReference type="ARBA" id="ARBA00004305"/>
    </source>
</evidence>
<dbReference type="InterPro" id="IPR005475">
    <property type="entry name" value="Transketolase-like_Pyr-bd"/>
</dbReference>
<organism evidence="13 14">
    <name type="scientific">Monodelphis domestica</name>
    <name type="common">Gray short-tailed opossum</name>
    <dbReference type="NCBI Taxonomy" id="13616"/>
    <lineage>
        <taxon>Eukaryota</taxon>
        <taxon>Metazoa</taxon>
        <taxon>Chordata</taxon>
        <taxon>Craniata</taxon>
        <taxon>Vertebrata</taxon>
        <taxon>Euteleostomi</taxon>
        <taxon>Mammalia</taxon>
        <taxon>Metatheria</taxon>
        <taxon>Didelphimorphia</taxon>
        <taxon>Didelphidae</taxon>
        <taxon>Monodelphis</taxon>
    </lineage>
</organism>
<dbReference type="SUPFAM" id="SSF52518">
    <property type="entry name" value="Thiamin diphosphate-binding fold (THDP-binding)"/>
    <property type="match status" value="1"/>
</dbReference>
<feature type="domain" description="Transketolase-like pyrimidine-binding" evidence="12">
    <location>
        <begin position="73"/>
        <end position="237"/>
    </location>
</feature>
<dbReference type="Gene3D" id="3.40.50.920">
    <property type="match status" value="1"/>
</dbReference>
<dbReference type="Bgee" id="ENSMODG00000018414">
    <property type="expression patterns" value="Expressed in heart and 19 other cell types or tissues"/>
</dbReference>